<dbReference type="NCBIfam" id="TIGR01959">
    <property type="entry name" value="nuoF_fam"/>
    <property type="match status" value="1"/>
</dbReference>
<dbReference type="Pfam" id="PF10589">
    <property type="entry name" value="NADH_4Fe-4S"/>
    <property type="match status" value="1"/>
</dbReference>
<dbReference type="Gene3D" id="6.10.250.1450">
    <property type="match status" value="1"/>
</dbReference>
<dbReference type="EMBL" id="CBXV010000002">
    <property type="protein sequence ID" value="CDM64435.1"/>
    <property type="molecule type" value="Genomic_DNA"/>
</dbReference>
<dbReference type="GO" id="GO:0051287">
    <property type="term" value="F:NAD binding"/>
    <property type="evidence" value="ECO:0007669"/>
    <property type="project" value="UniProtKB-UniRule"/>
</dbReference>
<dbReference type="PROSITE" id="PS00644">
    <property type="entry name" value="COMPLEX1_51K_1"/>
    <property type="match status" value="1"/>
</dbReference>
<dbReference type="InterPro" id="IPR037207">
    <property type="entry name" value="Nuop51_4Fe4S-bd_sf"/>
</dbReference>
<dbReference type="GO" id="GO:0048038">
    <property type="term" value="F:quinone binding"/>
    <property type="evidence" value="ECO:0007669"/>
    <property type="project" value="UniProtKB-KW"/>
</dbReference>
<dbReference type="Gene3D" id="3.40.50.11540">
    <property type="entry name" value="NADH-ubiquinone oxidoreductase 51kDa subunit"/>
    <property type="match status" value="1"/>
</dbReference>
<dbReference type="FunFam" id="3.40.50.11540:FF:000001">
    <property type="entry name" value="NADH dehydrogenase [ubiquinone] flavoprotein 1, mitochondrial"/>
    <property type="match status" value="1"/>
</dbReference>
<evidence type="ECO:0000313" key="15">
    <source>
        <dbReference type="EMBL" id="CDM64435.1"/>
    </source>
</evidence>
<dbReference type="SMART" id="SM00928">
    <property type="entry name" value="NADH_4Fe-4S"/>
    <property type="match status" value="1"/>
</dbReference>
<keyword evidence="6 13" id="KW-0288">FMN</keyword>
<keyword evidence="10 13" id="KW-0411">Iron-sulfur</keyword>
<evidence type="ECO:0000256" key="1">
    <source>
        <dbReference type="ARBA" id="ARBA00001917"/>
    </source>
</evidence>
<evidence type="ECO:0000256" key="5">
    <source>
        <dbReference type="ARBA" id="ARBA00022630"/>
    </source>
</evidence>
<proteinExistence type="inferred from homology"/>
<evidence type="ECO:0000256" key="7">
    <source>
        <dbReference type="ARBA" id="ARBA00022723"/>
    </source>
</evidence>
<accession>A0A0B6WW90</accession>
<gene>
    <name evidence="15" type="ORF">PYK22_00429</name>
</gene>
<keyword evidence="4 13" id="KW-0004">4Fe-4S</keyword>
<evidence type="ECO:0000256" key="3">
    <source>
        <dbReference type="ARBA" id="ARBA00007523"/>
    </source>
</evidence>
<dbReference type="GO" id="GO:0008137">
    <property type="term" value="F:NADH dehydrogenase (ubiquinone) activity"/>
    <property type="evidence" value="ECO:0007669"/>
    <property type="project" value="InterPro"/>
</dbReference>
<comment type="cofactor">
    <cofactor evidence="1 13">
        <name>FMN</name>
        <dbReference type="ChEBI" id="CHEBI:58210"/>
    </cofactor>
</comment>
<evidence type="ECO:0000256" key="13">
    <source>
        <dbReference type="RuleBase" id="RU364066"/>
    </source>
</evidence>
<evidence type="ECO:0000256" key="8">
    <source>
        <dbReference type="ARBA" id="ARBA00022967"/>
    </source>
</evidence>
<dbReference type="STRING" id="454194.PYK22_00429"/>
<keyword evidence="16" id="KW-1185">Reference proteome</keyword>
<dbReference type="AlphaFoldDB" id="A0A0B6WW90"/>
<dbReference type="SUPFAM" id="SSF140490">
    <property type="entry name" value="Nqo1C-terminal domain-like"/>
    <property type="match status" value="1"/>
</dbReference>
<keyword evidence="13" id="KW-0874">Quinone</keyword>
<evidence type="ECO:0000256" key="4">
    <source>
        <dbReference type="ARBA" id="ARBA00022485"/>
    </source>
</evidence>
<organism evidence="15 16">
    <name type="scientific">Pyrinomonas methylaliphatogenes</name>
    <dbReference type="NCBI Taxonomy" id="454194"/>
    <lineage>
        <taxon>Bacteria</taxon>
        <taxon>Pseudomonadati</taxon>
        <taxon>Acidobacteriota</taxon>
        <taxon>Blastocatellia</taxon>
        <taxon>Blastocatellales</taxon>
        <taxon>Pyrinomonadaceae</taxon>
        <taxon>Pyrinomonas</taxon>
    </lineage>
</organism>
<comment type="function">
    <text evidence="13">NDH-1 shuttles electrons from NADH, via FMN and iron-sulfur (Fe-S) centers, to quinones in the respiratory chain.</text>
</comment>
<keyword evidence="11 13" id="KW-0520">NAD</keyword>
<evidence type="ECO:0000313" key="16">
    <source>
        <dbReference type="Proteomes" id="UP000031518"/>
    </source>
</evidence>
<dbReference type="RefSeq" id="WP_041973903.1">
    <property type="nucleotide sequence ID" value="NZ_CBXV010000002.1"/>
</dbReference>
<dbReference type="GO" id="GO:0016491">
    <property type="term" value="F:oxidoreductase activity"/>
    <property type="evidence" value="ECO:0007669"/>
    <property type="project" value="UniProtKB-KW"/>
</dbReference>
<name>A0A0B6WW90_9BACT</name>
<dbReference type="Gene3D" id="1.20.1440.230">
    <property type="entry name" value="NADH-ubiquinone oxidoreductase 51kDa subunit, iron-sulphur binding domain"/>
    <property type="match status" value="1"/>
</dbReference>
<evidence type="ECO:0000259" key="14">
    <source>
        <dbReference type="SMART" id="SM00928"/>
    </source>
</evidence>
<comment type="catalytic activity">
    <reaction evidence="12 13">
        <text>a quinone + NADH + 5 H(+)(in) = a quinol + NAD(+) + 4 H(+)(out)</text>
        <dbReference type="Rhea" id="RHEA:57888"/>
        <dbReference type="ChEBI" id="CHEBI:15378"/>
        <dbReference type="ChEBI" id="CHEBI:24646"/>
        <dbReference type="ChEBI" id="CHEBI:57540"/>
        <dbReference type="ChEBI" id="CHEBI:57945"/>
        <dbReference type="ChEBI" id="CHEBI:132124"/>
    </reaction>
</comment>
<reference evidence="15 16" key="2">
    <citation type="submission" date="2015-01" db="EMBL/GenBank/DDBJ databases">
        <title>Complete genome sequence of Pyrinomonas methylaliphatogenes type strain K22T.</title>
        <authorList>
            <person name="Lee K.C.Y."/>
            <person name="Power J.F."/>
            <person name="Dunfield P.F."/>
            <person name="Morgan X.C."/>
            <person name="Huttenhower C."/>
            <person name="Stott M.B."/>
        </authorList>
    </citation>
    <scope>NUCLEOTIDE SEQUENCE [LARGE SCALE GENOMIC DNA]</scope>
    <source>
        <strain evidence="15 16">K22</strain>
    </source>
</reference>
<dbReference type="FunFam" id="1.20.1440.230:FF:000001">
    <property type="entry name" value="Mitochondrial NADH dehydrogenase flavoprotein 1"/>
    <property type="match status" value="1"/>
</dbReference>
<evidence type="ECO:0000256" key="9">
    <source>
        <dbReference type="ARBA" id="ARBA00023004"/>
    </source>
</evidence>
<feature type="domain" description="NADH-ubiquinone oxidoreductase 51kDa subunit iron-sulphur binding" evidence="14">
    <location>
        <begin position="337"/>
        <end position="382"/>
    </location>
</feature>
<comment type="similarity">
    <text evidence="3 13">Belongs to the complex I 51 kDa subunit family.</text>
</comment>
<evidence type="ECO:0000256" key="12">
    <source>
        <dbReference type="ARBA" id="ARBA00047712"/>
    </source>
</evidence>
<keyword evidence="9 13" id="KW-0408">Iron</keyword>
<keyword evidence="5 13" id="KW-0285">Flavoprotein</keyword>
<reference evidence="15 16" key="1">
    <citation type="submission" date="2013-12" db="EMBL/GenBank/DDBJ databases">
        <authorList>
            <person name="Stott M."/>
        </authorList>
    </citation>
    <scope>NUCLEOTIDE SEQUENCE [LARGE SCALE GENOMIC DNA]</scope>
    <source>
        <strain evidence="15 16">K22</strain>
    </source>
</reference>
<dbReference type="InterPro" id="IPR011538">
    <property type="entry name" value="Nuo51_FMN-bd"/>
</dbReference>
<dbReference type="GO" id="GO:0010181">
    <property type="term" value="F:FMN binding"/>
    <property type="evidence" value="ECO:0007669"/>
    <property type="project" value="InterPro"/>
</dbReference>
<evidence type="ECO:0000256" key="10">
    <source>
        <dbReference type="ARBA" id="ARBA00023014"/>
    </source>
</evidence>
<dbReference type="InterPro" id="IPR019575">
    <property type="entry name" value="Nuop51_4Fe4S-bd"/>
</dbReference>
<evidence type="ECO:0000256" key="11">
    <source>
        <dbReference type="ARBA" id="ARBA00023027"/>
    </source>
</evidence>
<dbReference type="NCBIfam" id="NF010120">
    <property type="entry name" value="PRK13596.1"/>
    <property type="match status" value="1"/>
</dbReference>
<keyword evidence="7 13" id="KW-0479">Metal-binding</keyword>
<dbReference type="Pfam" id="PF01512">
    <property type="entry name" value="Complex1_51K"/>
    <property type="match status" value="1"/>
</dbReference>
<dbReference type="SUPFAM" id="SSF142984">
    <property type="entry name" value="Nqo1 middle domain-like"/>
    <property type="match status" value="1"/>
</dbReference>
<dbReference type="PROSITE" id="PS00645">
    <property type="entry name" value="COMPLEX1_51K_2"/>
    <property type="match status" value="1"/>
</dbReference>
<dbReference type="GO" id="GO:0051539">
    <property type="term" value="F:4 iron, 4 sulfur cluster binding"/>
    <property type="evidence" value="ECO:0007669"/>
    <property type="project" value="UniProtKB-UniRule"/>
</dbReference>
<dbReference type="InterPro" id="IPR011537">
    <property type="entry name" value="NADH-UbQ_OxRdtase_suF"/>
</dbReference>
<keyword evidence="8" id="KW-1278">Translocase</keyword>
<dbReference type="InterPro" id="IPR037225">
    <property type="entry name" value="Nuo51_FMN-bd_sf"/>
</dbReference>
<dbReference type="Proteomes" id="UP000031518">
    <property type="component" value="Unassembled WGS sequence"/>
</dbReference>
<dbReference type="SUPFAM" id="SSF142019">
    <property type="entry name" value="Nqo1 FMN-binding domain-like"/>
    <property type="match status" value="1"/>
</dbReference>
<protein>
    <recommendedName>
        <fullName evidence="13">NADH-quinone oxidoreductase subunit F</fullName>
        <ecNumber evidence="13">7.1.1.-</ecNumber>
    </recommendedName>
</protein>
<dbReference type="PANTHER" id="PTHR43578:SF3">
    <property type="entry name" value="NADH-QUINONE OXIDOREDUCTASE SUBUNIT F"/>
    <property type="match status" value="1"/>
</dbReference>
<dbReference type="PANTHER" id="PTHR43578">
    <property type="entry name" value="NADH-QUINONE OXIDOREDUCTASE SUBUNIT F"/>
    <property type="match status" value="1"/>
</dbReference>
<keyword evidence="15" id="KW-0560">Oxidoreductase</keyword>
<comment type="cofactor">
    <cofactor evidence="2 13">
        <name>[4Fe-4S] cluster</name>
        <dbReference type="ChEBI" id="CHEBI:49883"/>
    </cofactor>
</comment>
<dbReference type="EC" id="7.1.1.-" evidence="13"/>
<dbReference type="InterPro" id="IPR001949">
    <property type="entry name" value="NADH-UbQ_OxRdtase_51kDa_CS"/>
</dbReference>
<evidence type="ECO:0000256" key="2">
    <source>
        <dbReference type="ARBA" id="ARBA00001966"/>
    </source>
</evidence>
<evidence type="ECO:0000256" key="6">
    <source>
        <dbReference type="ARBA" id="ARBA00022643"/>
    </source>
</evidence>
<dbReference type="Gene3D" id="3.10.20.600">
    <property type="match status" value="1"/>
</dbReference>
<sequence length="436" mass="48016">MRIEAIGCEPLLLARFNLENSRSLETYRRHGGYEALRKALTTMSPDDVINEVKKSALRGRGGAGFPTGTKWSFVPKDSPKPKYVVCNADESEPGTFKDRYLMERDPHMLIEGMLIAAYALGARTAYCYTRGEYKYLIDIMDQAIEEARAAGLVGERILGTDFSCEVYTHTGAGAYICGEETALLNSLEGLRGHPRMKPPFPAVAGLYGCPTVVNNVETLCAVPWIIMHGGDAYRSLGTEKSGGTKLWSVSGHVKYPGVYELPMGYDDMEKFIMEDCGGIPNGRKLKAVIPGGSSVYIMRAEDIIGKDVRMDYEGLVAAGSMVGSGGFIVMDDTVDIFESTKNLIEFYKHESCGWCTPCREGTDWLVKAFKRIARGEGRPEDAQLLLDLCDNIEGKSFCPLGDAAAWPIQSAIKRFPEDFKRHLLPLAEQERVPAVA</sequence>
<dbReference type="OrthoDB" id="9761899at2"/>
<dbReference type="GO" id="GO:0046872">
    <property type="term" value="F:metal ion binding"/>
    <property type="evidence" value="ECO:0007669"/>
    <property type="project" value="UniProtKB-KW"/>
</dbReference>